<dbReference type="RefSeq" id="WP_309797627.1">
    <property type="nucleotide sequence ID" value="NZ_BAAAHY010000005.1"/>
</dbReference>
<name>A0ABU1JB54_9MICC</name>
<reference evidence="9 10" key="1">
    <citation type="submission" date="2023-07" db="EMBL/GenBank/DDBJ databases">
        <title>Sequencing the genomes of 1000 actinobacteria strains.</title>
        <authorList>
            <person name="Klenk H.-P."/>
        </authorList>
    </citation>
    <scope>NUCLEOTIDE SEQUENCE [LARGE SCALE GENOMIC DNA]</scope>
    <source>
        <strain evidence="9 10">DSM 14555</strain>
    </source>
</reference>
<dbReference type="CDD" id="cd07474">
    <property type="entry name" value="Peptidases_S8_subtilisin_Vpr-like"/>
    <property type="match status" value="1"/>
</dbReference>
<feature type="active site" description="Charge relay system" evidence="5">
    <location>
        <position position="624"/>
    </location>
</feature>
<evidence type="ECO:0000313" key="10">
    <source>
        <dbReference type="Proteomes" id="UP001185069"/>
    </source>
</evidence>
<evidence type="ECO:0000256" key="1">
    <source>
        <dbReference type="ARBA" id="ARBA00011073"/>
    </source>
</evidence>
<dbReference type="PROSITE" id="PS00138">
    <property type="entry name" value="SUBTILASE_SER"/>
    <property type="match status" value="1"/>
</dbReference>
<dbReference type="InterPro" id="IPR023827">
    <property type="entry name" value="Peptidase_S8_Asp-AS"/>
</dbReference>
<evidence type="ECO:0000256" key="3">
    <source>
        <dbReference type="ARBA" id="ARBA00022801"/>
    </source>
</evidence>
<dbReference type="Proteomes" id="UP001185069">
    <property type="component" value="Unassembled WGS sequence"/>
</dbReference>
<dbReference type="InterPro" id="IPR023828">
    <property type="entry name" value="Peptidase_S8_Ser-AS"/>
</dbReference>
<dbReference type="PROSITE" id="PS51892">
    <property type="entry name" value="SUBTILASE"/>
    <property type="match status" value="1"/>
</dbReference>
<dbReference type="InterPro" id="IPR022398">
    <property type="entry name" value="Peptidase_S8_His-AS"/>
</dbReference>
<dbReference type="GO" id="GO:0008233">
    <property type="term" value="F:peptidase activity"/>
    <property type="evidence" value="ECO:0007669"/>
    <property type="project" value="UniProtKB-KW"/>
</dbReference>
<comment type="similarity">
    <text evidence="1 5 6">Belongs to the peptidase S8 family.</text>
</comment>
<accession>A0ABU1JB54</accession>
<dbReference type="PANTHER" id="PTHR43806:SF11">
    <property type="entry name" value="CEREVISIN-RELATED"/>
    <property type="match status" value="1"/>
</dbReference>
<dbReference type="InterPro" id="IPR000209">
    <property type="entry name" value="Peptidase_S8/S53_dom"/>
</dbReference>
<keyword evidence="2 5" id="KW-0645">Protease</keyword>
<feature type="active site" description="Charge relay system" evidence="5">
    <location>
        <position position="193"/>
    </location>
</feature>
<keyword evidence="7" id="KW-0732">Signal</keyword>
<evidence type="ECO:0000313" key="9">
    <source>
        <dbReference type="EMBL" id="MDR6269365.1"/>
    </source>
</evidence>
<feature type="signal peptide" evidence="7">
    <location>
        <begin position="1"/>
        <end position="32"/>
    </location>
</feature>
<gene>
    <name evidence="9" type="ORF">JOE69_001603</name>
</gene>
<dbReference type="Pfam" id="PF00082">
    <property type="entry name" value="Peptidase_S8"/>
    <property type="match status" value="1"/>
</dbReference>
<dbReference type="PROSITE" id="PS00137">
    <property type="entry name" value="SUBTILASE_HIS"/>
    <property type="match status" value="1"/>
</dbReference>
<dbReference type="PRINTS" id="PR00723">
    <property type="entry name" value="SUBTILISIN"/>
</dbReference>
<evidence type="ECO:0000259" key="8">
    <source>
        <dbReference type="Pfam" id="PF00082"/>
    </source>
</evidence>
<organism evidence="9 10">
    <name type="scientific">Arthrobacter russicus</name>
    <dbReference type="NCBI Taxonomy" id="172040"/>
    <lineage>
        <taxon>Bacteria</taxon>
        <taxon>Bacillati</taxon>
        <taxon>Actinomycetota</taxon>
        <taxon>Actinomycetes</taxon>
        <taxon>Micrococcales</taxon>
        <taxon>Micrococcaceae</taxon>
        <taxon>Arthrobacter</taxon>
    </lineage>
</organism>
<evidence type="ECO:0000256" key="4">
    <source>
        <dbReference type="ARBA" id="ARBA00022825"/>
    </source>
</evidence>
<dbReference type="InterPro" id="IPR050131">
    <property type="entry name" value="Peptidase_S8_subtilisin-like"/>
</dbReference>
<evidence type="ECO:0000256" key="5">
    <source>
        <dbReference type="PROSITE-ProRule" id="PRU01240"/>
    </source>
</evidence>
<dbReference type="GO" id="GO:0006508">
    <property type="term" value="P:proteolysis"/>
    <property type="evidence" value="ECO:0007669"/>
    <property type="project" value="UniProtKB-KW"/>
</dbReference>
<dbReference type="Gene3D" id="3.40.50.200">
    <property type="entry name" value="Peptidase S8/S53 domain"/>
    <property type="match status" value="2"/>
</dbReference>
<keyword evidence="4 5" id="KW-0720">Serine protease</keyword>
<keyword evidence="10" id="KW-1185">Reference proteome</keyword>
<comment type="caution">
    <text evidence="9">The sequence shown here is derived from an EMBL/GenBank/DDBJ whole genome shotgun (WGS) entry which is preliminary data.</text>
</comment>
<dbReference type="InterPro" id="IPR036852">
    <property type="entry name" value="Peptidase_S8/S53_dom_sf"/>
</dbReference>
<evidence type="ECO:0000256" key="7">
    <source>
        <dbReference type="SAM" id="SignalP"/>
    </source>
</evidence>
<dbReference type="InterPro" id="IPR015500">
    <property type="entry name" value="Peptidase_S8_subtilisin-rel"/>
</dbReference>
<dbReference type="EMBL" id="JAVDQF010000001">
    <property type="protein sequence ID" value="MDR6269365.1"/>
    <property type="molecule type" value="Genomic_DNA"/>
</dbReference>
<dbReference type="PROSITE" id="PS00136">
    <property type="entry name" value="SUBTILASE_ASP"/>
    <property type="match status" value="1"/>
</dbReference>
<sequence>MTQAPKRLVRTTVLSGLTGVALICSTGLPAFAADPATTPNNDSNSSVAAPADKIKGDLANIKGQVSVYVQLNGQGAFAATQPDSVKDNRSKPVDAAASVQKIRKDIEATAQSVTKDAAAKQLYTTTNSLPGVAIVGDADAIRDLSKRSDVAKITPIVPKTVPENKSTDIDTRALNTWAQTGQTGKGVKIAVIDTGLDYTHTDFGGPGTAEAYAKAKASPEILPGTYDPQKFLGGYDLAGDAYNADPSMPSYNPVPTPDNNPLDCASAGHGSHVAGTAAGYGVREDGSTFTAGRNGDPKYSELTEAQVNGMRIGPGSAPEAQLLSFRVFGCSGSTDLVIEALDRALDPNQDGKFDDRADIVNMSLGSKYAPVDDPENDVINSMTKNGVLSVISSGNDGDVYDIGGAPGNAKTSLTVANSIGSAVALDRVDVLAPTVGTAAGQYSGFDPNTVTGDKLTGTVVMGPAGSNADGCAAFSAEDSARIKGSWVWLSWDDNNATRKCGSAVRFNNAEKAGATGVVLDSTLDVFTAGIAGNATIAGVQFTKSFSQQLRPAAQAGNLKLQLKGEYRGTANGVSNQLDTLNPGSSRGVHGSNGIVKPDVAAPGTLIGSAGVASGSNANVKTGTSMAAPHVAGIAALVMGSTKLPALQVKSIVMNTANHDVFRDQKVYGPNRVGSGRVDALDATSTDAFAFASDDPELTSVNFGVLEVADKPVNIKKSVTVQSFGKAGRDYAVKYLPATTVPGVEYQVSPQVKVGPGGTAKVEVTLKITDPTALRKSLDPTMDATQLGTPRQFIAEASGRLELSSAGAPSLRVPIYAAPKPTSAMTAGKSLTFPNDKAGSIKVPLSGRALAQGGLGSSGYNSLLAPFELQTSSPRIDKLDETAGPGSKENSAVRAMDLQNVGISSTIPALAATGGNIQQGDIGFGISTWGNWAALTPAYRPYVYIDTDNDGKDDFRLSLGFATGLDLPLVTLNKINADGSLTVVGSPRPLNGLNGGLDSNTMDTNVMVLPVQAAALGIDASKASPFTYRVVTYSNYKAKDGFLVPVDQTEPKKYDPVNPALWFEDGTASQLFFDKPDAGLNVHQGPGAASAKALFLHLQNATGDLSAKGDGGKRAEVLPVSVTPTKLALTLPWTFAGGFTVATGSGFTPDSAVTVKLAEKTVSTVKADKNGKIFAFVWIPFNNTAGSYKVTATDAVGASSTANLSVFSLWPKW</sequence>
<dbReference type="InterPro" id="IPR034213">
    <property type="entry name" value="S8_Vpr-like"/>
</dbReference>
<protein>
    <submittedName>
        <fullName evidence="9">Subtilisin family serine protease</fullName>
    </submittedName>
</protein>
<proteinExistence type="inferred from homology"/>
<keyword evidence="3 5" id="KW-0378">Hydrolase</keyword>
<feature type="domain" description="Peptidase S8/S53" evidence="8">
    <location>
        <begin position="184"/>
        <end position="660"/>
    </location>
</feature>
<feature type="chain" id="PRO_5045528232" evidence="7">
    <location>
        <begin position="33"/>
        <end position="1212"/>
    </location>
</feature>
<dbReference type="SUPFAM" id="SSF52743">
    <property type="entry name" value="Subtilisin-like"/>
    <property type="match status" value="1"/>
</dbReference>
<dbReference type="PANTHER" id="PTHR43806">
    <property type="entry name" value="PEPTIDASE S8"/>
    <property type="match status" value="1"/>
</dbReference>
<evidence type="ECO:0000256" key="2">
    <source>
        <dbReference type="ARBA" id="ARBA00022670"/>
    </source>
</evidence>
<evidence type="ECO:0000256" key="6">
    <source>
        <dbReference type="RuleBase" id="RU003355"/>
    </source>
</evidence>
<feature type="active site" description="Charge relay system" evidence="5">
    <location>
        <position position="269"/>
    </location>
</feature>